<feature type="transmembrane region" description="Helical" evidence="1">
    <location>
        <begin position="17"/>
        <end position="41"/>
    </location>
</feature>
<name>A0A2J6T0Z5_9HELO</name>
<keyword evidence="1" id="KW-0812">Transmembrane</keyword>
<dbReference type="OrthoDB" id="4847749at2759"/>
<feature type="transmembrane region" description="Helical" evidence="1">
    <location>
        <begin position="93"/>
        <end position="115"/>
    </location>
</feature>
<proteinExistence type="predicted"/>
<reference evidence="2 3" key="1">
    <citation type="submission" date="2016-04" db="EMBL/GenBank/DDBJ databases">
        <title>A degradative enzymes factory behind the ericoid mycorrhizal symbiosis.</title>
        <authorList>
            <consortium name="DOE Joint Genome Institute"/>
            <person name="Martino E."/>
            <person name="Morin E."/>
            <person name="Grelet G."/>
            <person name="Kuo A."/>
            <person name="Kohler A."/>
            <person name="Daghino S."/>
            <person name="Barry K."/>
            <person name="Choi C."/>
            <person name="Cichocki N."/>
            <person name="Clum A."/>
            <person name="Copeland A."/>
            <person name="Hainaut M."/>
            <person name="Haridas S."/>
            <person name="Labutti K."/>
            <person name="Lindquist E."/>
            <person name="Lipzen A."/>
            <person name="Khouja H.-R."/>
            <person name="Murat C."/>
            <person name="Ohm R."/>
            <person name="Olson A."/>
            <person name="Spatafora J."/>
            <person name="Veneault-Fourrey C."/>
            <person name="Henrissat B."/>
            <person name="Grigoriev I."/>
            <person name="Martin F."/>
            <person name="Perotto S."/>
        </authorList>
    </citation>
    <scope>NUCLEOTIDE SEQUENCE [LARGE SCALE GENOMIC DNA]</scope>
    <source>
        <strain evidence="2 3">E</strain>
    </source>
</reference>
<feature type="transmembrane region" description="Helical" evidence="1">
    <location>
        <begin position="127"/>
        <end position="148"/>
    </location>
</feature>
<evidence type="ECO:0000256" key="1">
    <source>
        <dbReference type="SAM" id="Phobius"/>
    </source>
</evidence>
<feature type="transmembrane region" description="Helical" evidence="1">
    <location>
        <begin position="62"/>
        <end position="81"/>
    </location>
</feature>
<evidence type="ECO:0000313" key="3">
    <source>
        <dbReference type="Proteomes" id="UP000235371"/>
    </source>
</evidence>
<dbReference type="EMBL" id="KZ613848">
    <property type="protein sequence ID" value="PMD56695.1"/>
    <property type="molecule type" value="Genomic_DNA"/>
</dbReference>
<dbReference type="AlphaFoldDB" id="A0A2J6T0Z5"/>
<keyword evidence="1" id="KW-0472">Membrane</keyword>
<keyword evidence="3" id="KW-1185">Reference proteome</keyword>
<evidence type="ECO:0000313" key="2">
    <source>
        <dbReference type="EMBL" id="PMD56695.1"/>
    </source>
</evidence>
<dbReference type="InParanoid" id="A0A2J6T0Z5"/>
<sequence>MILFETSTSVFELLWDIALALFIIRLSFFYFALSFSSGLLITYFRLARLQPINHLTQPQSELITLPLFLLVNTLWARFIVVNYEVPRVGGFRLAIGILALGFMLVAELAGGIFMYEKGWSEWIWETDYVVGGLGAGVLLMFGLMPFLLMGVEEMTDEMGETYHGHENKPIVAAVPTVAVSEKEFANGKKTQ</sequence>
<keyword evidence="1" id="KW-1133">Transmembrane helix</keyword>
<dbReference type="RefSeq" id="XP_024733599.1">
    <property type="nucleotide sequence ID" value="XM_024883567.1"/>
</dbReference>
<dbReference type="Proteomes" id="UP000235371">
    <property type="component" value="Unassembled WGS sequence"/>
</dbReference>
<protein>
    <submittedName>
        <fullName evidence="2">Uncharacterized protein</fullName>
    </submittedName>
</protein>
<dbReference type="GeneID" id="36591644"/>
<organism evidence="2 3">
    <name type="scientific">Hyaloscypha bicolor E</name>
    <dbReference type="NCBI Taxonomy" id="1095630"/>
    <lineage>
        <taxon>Eukaryota</taxon>
        <taxon>Fungi</taxon>
        <taxon>Dikarya</taxon>
        <taxon>Ascomycota</taxon>
        <taxon>Pezizomycotina</taxon>
        <taxon>Leotiomycetes</taxon>
        <taxon>Helotiales</taxon>
        <taxon>Hyaloscyphaceae</taxon>
        <taxon>Hyaloscypha</taxon>
        <taxon>Hyaloscypha bicolor</taxon>
    </lineage>
</organism>
<gene>
    <name evidence="2" type="ORF">K444DRAFT_633073</name>
</gene>
<accession>A0A2J6T0Z5</accession>